<comment type="similarity">
    <text evidence="2">Belongs to the ABC transporter superfamily. ABCC family. Conjugate transporter (TC 3.A.1.208) subfamily.</text>
</comment>
<dbReference type="EMBL" id="JXLN01002400">
    <property type="protein sequence ID" value="KPM02613.1"/>
    <property type="molecule type" value="Genomic_DNA"/>
</dbReference>
<sequence length="1186" mass="134682">MINFVISHPYFMENFRTGLHVRVGLTRLIYEKALKVSNTAVQRNTIGRIVNLISTDASRFDICFTAVYFFYCAIIHCAVGIRFRSKSILLTDDRLRLMAEILPAMRVIKMYCWERPFARLVNLARRLEITEIRHAMILRSINLAIFFVSNKMMEFACIIWFLFNQKKLTAETVFVVISLIYHIRESMTQYFPMAISYAVESYISLLRIEKFLLEEEKLESDLRLLDYHSQPTTVSSSKSSLNPYISLKSVTVRSDFDGSNILEDISFNVVPGQLTVIIGQVGSGKSSILYAILKEYALKSGSIKTNGSIIYASQEAWIFNGTVRQNILFGKEFDPMKYAKVVKVAALEADLENMVLGDQTRVDDRGTSLSGGQRARISLARALYADADCYLLDDPLSAVDTAVAKHIFEKCIKQFLKKKVVILVTHQLQFIKQADQIVILKNGTCLAAGTYEGMLNKGIDLFKYTATEPSESKVEQVPVEHIKLSPRNSLTSLGQKPHQFLMRLGSFNSDLFRTRSSSMISSNSTVENMSLMDYIGGTQLLQSSDDSNYDQVETENYGTKSSSFKMYWAYTRMGAGFFLLTTFIVTTILTQFIYTGTDYWLSAWTDYQENLDIQKSNPFHTFKRNPIIFESYNANILTYICLVLSLFVVAIIWTTSFFITCMRASVNMHNSIFSSLMEAPILFFDKTPVGIIMNRVSRDLGIIDDLIPPVAFEAIEILGHSMAVFILCALLNYYVLIPFVILAFVLYWVIKFYVNTARNIKRLEANARSPLFNQMATTLAGLPTIRSYQAEKMFIEKFTQIQNTHSSVLFTFLSASRLFGIIMEVMCLIYIYCLIFYLLLNLEQFPGSIIGLTISQSLTLTSSFNWGVRQTTEVETYMTSVKRIIEFGKLDKENIDDCKTIPPDEWPTKGDVVFENVCLHYPGCDEPVLKNLTFSIKAGEKIGIVGRTGAGKSSIITALFRLTQPAGKIYIDGIDTSEIALTTLRKNLSIIPQEPIFFSGTIRKNLDPFNEKSDPELWNAIEKVQLKSKILSLDASVSESGTDFSVGQKQLICLARAIIRKNRILVLDEATANVDPRTDSFIQETIRKEFEDCTVLTIAHRLNTIIDYDKVLVLDHGRLMQFDTPYRLINQESGIFYELFDNLGSDIKSELIEIARLHDENLYGSESESINQLIIDSSLQMERHQF</sequence>
<dbReference type="PROSITE" id="PS50893">
    <property type="entry name" value="ABC_TRANSPORTER_2"/>
    <property type="match status" value="2"/>
</dbReference>
<dbReference type="SUPFAM" id="SSF52540">
    <property type="entry name" value="P-loop containing nucleoside triphosphate hydrolases"/>
    <property type="match status" value="2"/>
</dbReference>
<dbReference type="OrthoDB" id="6510208at2759"/>
<dbReference type="InterPro" id="IPR017871">
    <property type="entry name" value="ABC_transporter-like_CS"/>
</dbReference>
<dbReference type="GO" id="GO:0016887">
    <property type="term" value="F:ATP hydrolysis activity"/>
    <property type="evidence" value="ECO:0007669"/>
    <property type="project" value="InterPro"/>
</dbReference>
<comment type="subcellular location">
    <subcellularLocation>
        <location evidence="1">Membrane</location>
        <topology evidence="1">Multi-pass membrane protein</topology>
    </subcellularLocation>
</comment>
<dbReference type="InterPro" id="IPR050173">
    <property type="entry name" value="ABC_transporter_C-like"/>
</dbReference>
<dbReference type="Gene3D" id="1.20.1560.10">
    <property type="entry name" value="ABC transporter type 1, transmembrane domain"/>
    <property type="match status" value="2"/>
</dbReference>
<evidence type="ECO:0000256" key="4">
    <source>
        <dbReference type="ARBA" id="ARBA00022692"/>
    </source>
</evidence>
<evidence type="ECO:0000256" key="2">
    <source>
        <dbReference type="ARBA" id="ARBA00009726"/>
    </source>
</evidence>
<dbReference type="FunFam" id="1.20.1560.10:FF:000014">
    <property type="entry name" value="Multidrug resistance-associated protein member 4"/>
    <property type="match status" value="1"/>
</dbReference>
<evidence type="ECO:0000256" key="7">
    <source>
        <dbReference type="ARBA" id="ARBA00022840"/>
    </source>
</evidence>
<dbReference type="Proteomes" id="UP000616769">
    <property type="component" value="Unassembled WGS sequence"/>
</dbReference>
<dbReference type="InterPro" id="IPR027417">
    <property type="entry name" value="P-loop_NTPase"/>
</dbReference>
<evidence type="ECO:0000256" key="6">
    <source>
        <dbReference type="ARBA" id="ARBA00022741"/>
    </source>
</evidence>
<evidence type="ECO:0000256" key="3">
    <source>
        <dbReference type="ARBA" id="ARBA00022448"/>
    </source>
</evidence>
<name>A0A131ZV23_SARSC</name>
<dbReference type="InterPro" id="IPR044726">
    <property type="entry name" value="ABCC_6TM_D2"/>
</dbReference>
<accession>A0A131ZV23</accession>
<comment type="caution">
    <text evidence="10">The sequence shown here is derived from an EMBL/GenBank/DDBJ whole genome shotgun (WGS) entry which is preliminary data.</text>
</comment>
<dbReference type="Gene3D" id="3.40.50.300">
    <property type="entry name" value="P-loop containing nucleotide triphosphate hydrolases"/>
    <property type="match status" value="2"/>
</dbReference>
<dbReference type="InterPro" id="IPR011527">
    <property type="entry name" value="ABC1_TM_dom"/>
</dbReference>
<keyword evidence="7" id="KW-0067">ATP-binding</keyword>
<keyword evidence="9" id="KW-0472">Membrane</keyword>
<dbReference type="GO" id="GO:0140359">
    <property type="term" value="F:ABC-type transporter activity"/>
    <property type="evidence" value="ECO:0007669"/>
    <property type="project" value="InterPro"/>
</dbReference>
<dbReference type="PROSITE" id="PS00211">
    <property type="entry name" value="ABC_TRANSPORTER_1"/>
    <property type="match status" value="2"/>
</dbReference>
<keyword evidence="6" id="KW-0547">Nucleotide-binding</keyword>
<protein>
    <submittedName>
        <fullName evidence="10">ABC transporter-like protein 1</fullName>
    </submittedName>
</protein>
<dbReference type="Pfam" id="PF00005">
    <property type="entry name" value="ABC_tran"/>
    <property type="match status" value="2"/>
</dbReference>
<gene>
    <name evidence="10" type="ORF">QR98_0010290</name>
</gene>
<dbReference type="FunFam" id="3.40.50.300:FF:000163">
    <property type="entry name" value="Multidrug resistance-associated protein member 4"/>
    <property type="match status" value="1"/>
</dbReference>
<keyword evidence="4" id="KW-0812">Transmembrane</keyword>
<dbReference type="SMART" id="SM00382">
    <property type="entry name" value="AAA"/>
    <property type="match status" value="2"/>
</dbReference>
<dbReference type="GO" id="GO:0005524">
    <property type="term" value="F:ATP binding"/>
    <property type="evidence" value="ECO:0007669"/>
    <property type="project" value="UniProtKB-KW"/>
</dbReference>
<dbReference type="InterPro" id="IPR003439">
    <property type="entry name" value="ABC_transporter-like_ATP-bd"/>
</dbReference>
<evidence type="ECO:0000256" key="8">
    <source>
        <dbReference type="ARBA" id="ARBA00022989"/>
    </source>
</evidence>
<dbReference type="InterPro" id="IPR036640">
    <property type="entry name" value="ABC1_TM_sf"/>
</dbReference>
<evidence type="ECO:0000256" key="9">
    <source>
        <dbReference type="ARBA" id="ARBA00023136"/>
    </source>
</evidence>
<dbReference type="PROSITE" id="PS50929">
    <property type="entry name" value="ABC_TM1F"/>
    <property type="match status" value="2"/>
</dbReference>
<evidence type="ECO:0000313" key="11">
    <source>
        <dbReference type="Proteomes" id="UP000616769"/>
    </source>
</evidence>
<keyword evidence="5" id="KW-0677">Repeat</keyword>
<dbReference type="GO" id="GO:0016020">
    <property type="term" value="C:membrane"/>
    <property type="evidence" value="ECO:0007669"/>
    <property type="project" value="UniProtKB-SubCell"/>
</dbReference>
<evidence type="ECO:0000256" key="1">
    <source>
        <dbReference type="ARBA" id="ARBA00004141"/>
    </source>
</evidence>
<dbReference type="InterPro" id="IPR003593">
    <property type="entry name" value="AAA+_ATPase"/>
</dbReference>
<dbReference type="PANTHER" id="PTHR24223">
    <property type="entry name" value="ATP-BINDING CASSETTE SUB-FAMILY C"/>
    <property type="match status" value="1"/>
</dbReference>
<dbReference type="CDD" id="cd18580">
    <property type="entry name" value="ABC_6TM_ABCC_D2"/>
    <property type="match status" value="1"/>
</dbReference>
<evidence type="ECO:0000313" key="10">
    <source>
        <dbReference type="EMBL" id="KPM02613.1"/>
    </source>
</evidence>
<keyword evidence="8" id="KW-1133">Transmembrane helix</keyword>
<dbReference type="FunFam" id="3.40.50.300:FF:000973">
    <property type="entry name" value="Multidrug resistance-associated protein 4"/>
    <property type="match status" value="1"/>
</dbReference>
<keyword evidence="3" id="KW-0813">Transport</keyword>
<proteinExistence type="inferred from homology"/>
<dbReference type="VEuPathDB" id="VectorBase:SSCA002884"/>
<dbReference type="SUPFAM" id="SSF90123">
    <property type="entry name" value="ABC transporter transmembrane region"/>
    <property type="match status" value="2"/>
</dbReference>
<dbReference type="CDD" id="cd03250">
    <property type="entry name" value="ABCC_MRP_domain1"/>
    <property type="match status" value="1"/>
</dbReference>
<dbReference type="CDD" id="cd03244">
    <property type="entry name" value="ABCC_MRP_domain2"/>
    <property type="match status" value="1"/>
</dbReference>
<organism evidence="10 11">
    <name type="scientific">Sarcoptes scabiei</name>
    <name type="common">Itch mite</name>
    <name type="synonym">Acarus scabiei</name>
    <dbReference type="NCBI Taxonomy" id="52283"/>
    <lineage>
        <taxon>Eukaryota</taxon>
        <taxon>Metazoa</taxon>
        <taxon>Ecdysozoa</taxon>
        <taxon>Arthropoda</taxon>
        <taxon>Chelicerata</taxon>
        <taxon>Arachnida</taxon>
        <taxon>Acari</taxon>
        <taxon>Acariformes</taxon>
        <taxon>Sarcoptiformes</taxon>
        <taxon>Astigmata</taxon>
        <taxon>Psoroptidia</taxon>
        <taxon>Sarcoptoidea</taxon>
        <taxon>Sarcoptidae</taxon>
        <taxon>Sarcoptinae</taxon>
        <taxon>Sarcoptes</taxon>
    </lineage>
</organism>
<dbReference type="PANTHER" id="PTHR24223:SF456">
    <property type="entry name" value="MULTIDRUG RESISTANCE-ASSOCIATED PROTEIN LETHAL(2)03659"/>
    <property type="match status" value="1"/>
</dbReference>
<dbReference type="Pfam" id="PF00664">
    <property type="entry name" value="ABC_membrane"/>
    <property type="match status" value="2"/>
</dbReference>
<reference evidence="10 11" key="1">
    <citation type="journal article" date="2015" name="Parasit. Vectors">
        <title>Draft genome of the scabies mite.</title>
        <authorList>
            <person name="Rider S.D.Jr."/>
            <person name="Morgan M.S."/>
            <person name="Arlian L.G."/>
        </authorList>
    </citation>
    <scope>NUCLEOTIDE SEQUENCE [LARGE SCALE GENOMIC DNA]</scope>
    <source>
        <strain evidence="10">Arlian Lab</strain>
    </source>
</reference>
<dbReference type="AlphaFoldDB" id="A0A131ZV23"/>
<evidence type="ECO:0000256" key="5">
    <source>
        <dbReference type="ARBA" id="ARBA00022737"/>
    </source>
</evidence>